<dbReference type="Proteomes" id="UP000178724">
    <property type="component" value="Unassembled WGS sequence"/>
</dbReference>
<keyword evidence="1" id="KW-1133">Transmembrane helix</keyword>
<proteinExistence type="predicted"/>
<dbReference type="AlphaFoldDB" id="A0A1F4Q2C2"/>
<dbReference type="InterPro" id="IPR011055">
    <property type="entry name" value="Dup_hybrid_motif"/>
</dbReference>
<dbReference type="FunFam" id="2.70.70.10:FF:000006">
    <property type="entry name" value="M23 family peptidase"/>
    <property type="match status" value="1"/>
</dbReference>
<dbReference type="InterPro" id="IPR050570">
    <property type="entry name" value="Cell_wall_metabolism_enzyme"/>
</dbReference>
<dbReference type="PANTHER" id="PTHR21666:SF270">
    <property type="entry name" value="MUREIN HYDROLASE ACTIVATOR ENVC"/>
    <property type="match status" value="1"/>
</dbReference>
<dbReference type="Pfam" id="PF01551">
    <property type="entry name" value="Peptidase_M23"/>
    <property type="match status" value="1"/>
</dbReference>
<keyword evidence="1" id="KW-0472">Membrane</keyword>
<dbReference type="SUPFAM" id="SSF51261">
    <property type="entry name" value="Duplicated hybrid motif"/>
    <property type="match status" value="1"/>
</dbReference>
<dbReference type="EMBL" id="METM01000016">
    <property type="protein sequence ID" value="OGB90027.1"/>
    <property type="molecule type" value="Genomic_DNA"/>
</dbReference>
<dbReference type="InterPro" id="IPR016047">
    <property type="entry name" value="M23ase_b-sheet_dom"/>
</dbReference>
<reference evidence="3 4" key="1">
    <citation type="journal article" date="2016" name="Nat. Commun.">
        <title>Thousands of microbial genomes shed light on interconnected biogeochemical processes in an aquifer system.</title>
        <authorList>
            <person name="Anantharaman K."/>
            <person name="Brown C.T."/>
            <person name="Hug L.A."/>
            <person name="Sharon I."/>
            <person name="Castelle C.J."/>
            <person name="Probst A.J."/>
            <person name="Thomas B.C."/>
            <person name="Singh A."/>
            <person name="Wilkins M.J."/>
            <person name="Karaoz U."/>
            <person name="Brodie E.L."/>
            <person name="Williams K.H."/>
            <person name="Hubbard S.S."/>
            <person name="Banfield J.F."/>
        </authorList>
    </citation>
    <scope>NUCLEOTIDE SEQUENCE [LARGE SCALE GENOMIC DNA]</scope>
</reference>
<evidence type="ECO:0000256" key="1">
    <source>
        <dbReference type="SAM" id="Phobius"/>
    </source>
</evidence>
<feature type="transmembrane region" description="Helical" evidence="1">
    <location>
        <begin position="33"/>
        <end position="54"/>
    </location>
</feature>
<evidence type="ECO:0000259" key="2">
    <source>
        <dbReference type="Pfam" id="PF01551"/>
    </source>
</evidence>
<evidence type="ECO:0000313" key="4">
    <source>
        <dbReference type="Proteomes" id="UP000178724"/>
    </source>
</evidence>
<name>A0A1F4Q2C2_UNCSA</name>
<sequence>MENKPKKPRFYTFMVVPHDARGRPICLKIPVSWVYTALGLALFSFILVGSSMIYSTLLSRKLVNYANTLSRSEQQQVVINSFSDKTVKVGRAIDELVRQDNELRKLLGLKGWQSKVKLSTDRISSEVKAGKVSTVFEEANDKLAERNKSLEELKQWVSFVRSRLASTPSSWPFYGRLVSFFGYRSYPWRGVHTGVDIQAYRGAPVRSTAAGVVSFVGWRSGYGKTVEIDHGHGVATLYAHNSGYAVKTGQKVRKGQVVCYVGMTGWSTGPHVHYEVRRYGRPVNPVAFLNLNIFTASRFWR</sequence>
<accession>A0A1F4Q2C2</accession>
<protein>
    <recommendedName>
        <fullName evidence="2">M23ase beta-sheet core domain-containing protein</fullName>
    </recommendedName>
</protein>
<keyword evidence="1" id="KW-0812">Transmembrane</keyword>
<gene>
    <name evidence="3" type="ORF">A2625_01660</name>
</gene>
<dbReference type="GO" id="GO:0004222">
    <property type="term" value="F:metalloendopeptidase activity"/>
    <property type="evidence" value="ECO:0007669"/>
    <property type="project" value="TreeGrafter"/>
</dbReference>
<comment type="caution">
    <text evidence="3">The sequence shown here is derived from an EMBL/GenBank/DDBJ whole genome shotgun (WGS) entry which is preliminary data.</text>
</comment>
<dbReference type="Gene3D" id="2.70.70.10">
    <property type="entry name" value="Glucose Permease (Domain IIA)"/>
    <property type="match status" value="1"/>
</dbReference>
<feature type="domain" description="M23ase beta-sheet core" evidence="2">
    <location>
        <begin position="191"/>
        <end position="285"/>
    </location>
</feature>
<dbReference type="CDD" id="cd12797">
    <property type="entry name" value="M23_peptidase"/>
    <property type="match status" value="1"/>
</dbReference>
<organism evidence="3 4">
    <name type="scientific">candidate division WOR-1 bacterium RIFCSPHIGHO2_01_FULL_53_15</name>
    <dbReference type="NCBI Taxonomy" id="1802564"/>
    <lineage>
        <taxon>Bacteria</taxon>
        <taxon>Bacillati</taxon>
        <taxon>Saganbacteria</taxon>
    </lineage>
</organism>
<dbReference type="PANTHER" id="PTHR21666">
    <property type="entry name" value="PEPTIDASE-RELATED"/>
    <property type="match status" value="1"/>
</dbReference>
<evidence type="ECO:0000313" key="3">
    <source>
        <dbReference type="EMBL" id="OGB90027.1"/>
    </source>
</evidence>